<evidence type="ECO:0000259" key="4">
    <source>
        <dbReference type="PROSITE" id="PS51387"/>
    </source>
</evidence>
<gene>
    <name evidence="5" type="ORF">C7B46_13350</name>
</gene>
<evidence type="ECO:0000256" key="2">
    <source>
        <dbReference type="ARBA" id="ARBA00022827"/>
    </source>
</evidence>
<dbReference type="Gene3D" id="3.30.43.10">
    <property type="entry name" value="Uridine Diphospho-n-acetylenolpyruvylglucosamine Reductase, domain 2"/>
    <property type="match status" value="1"/>
</dbReference>
<dbReference type="InterPro" id="IPR016169">
    <property type="entry name" value="FAD-bd_PCMH_sub2"/>
</dbReference>
<evidence type="ECO:0000256" key="1">
    <source>
        <dbReference type="ARBA" id="ARBA00022630"/>
    </source>
</evidence>
<dbReference type="InterPro" id="IPR002346">
    <property type="entry name" value="Mopterin_DH_FAD-bd"/>
</dbReference>
<dbReference type="SUPFAM" id="SSF56176">
    <property type="entry name" value="FAD-binding/transporter-associated domain-like"/>
    <property type="match status" value="1"/>
</dbReference>
<dbReference type="InterPro" id="IPR036318">
    <property type="entry name" value="FAD-bd_PCMH-like_sf"/>
</dbReference>
<dbReference type="Proteomes" id="UP000242972">
    <property type="component" value="Unassembled WGS sequence"/>
</dbReference>
<evidence type="ECO:0000313" key="6">
    <source>
        <dbReference type="Proteomes" id="UP000242972"/>
    </source>
</evidence>
<dbReference type="InterPro" id="IPR016167">
    <property type="entry name" value="FAD-bd_PCMH_sub1"/>
</dbReference>
<dbReference type="PANTHER" id="PTHR42659">
    <property type="entry name" value="XANTHINE DEHYDROGENASE SUBUNIT C-RELATED"/>
    <property type="match status" value="1"/>
</dbReference>
<feature type="domain" description="FAD-binding PCMH-type" evidence="4">
    <location>
        <begin position="1"/>
        <end position="175"/>
    </location>
</feature>
<reference evidence="5 6" key="1">
    <citation type="journal article" date="2014" name="BMC Genomics">
        <title>Comparison of environmental and isolate Sulfobacillus genomes reveals diverse carbon, sulfur, nitrogen, and hydrogen metabolisms.</title>
        <authorList>
            <person name="Justice N.B."/>
            <person name="Norman A."/>
            <person name="Brown C.T."/>
            <person name="Singh A."/>
            <person name="Thomas B.C."/>
            <person name="Banfield J.F."/>
        </authorList>
    </citation>
    <scope>NUCLEOTIDE SEQUENCE [LARGE SCALE GENOMIC DNA]</scope>
    <source>
        <strain evidence="5">AMDSBA4</strain>
    </source>
</reference>
<name>A0A2T2XE50_9FIRM</name>
<dbReference type="PROSITE" id="PS51387">
    <property type="entry name" value="FAD_PCMH"/>
    <property type="match status" value="1"/>
</dbReference>
<dbReference type="Pfam" id="PF03450">
    <property type="entry name" value="CO_deh_flav_C"/>
    <property type="match status" value="1"/>
</dbReference>
<accession>A0A2T2XE50</accession>
<keyword evidence="2" id="KW-0274">FAD</keyword>
<dbReference type="SMART" id="SM01092">
    <property type="entry name" value="CO_deh_flav_C"/>
    <property type="match status" value="1"/>
</dbReference>
<organism evidence="5 6">
    <name type="scientific">Sulfobacillus benefaciens</name>
    <dbReference type="NCBI Taxonomy" id="453960"/>
    <lineage>
        <taxon>Bacteria</taxon>
        <taxon>Bacillati</taxon>
        <taxon>Bacillota</taxon>
        <taxon>Clostridia</taxon>
        <taxon>Eubacteriales</taxon>
        <taxon>Clostridiales Family XVII. Incertae Sedis</taxon>
        <taxon>Sulfobacillus</taxon>
    </lineage>
</organism>
<dbReference type="EMBL" id="PXYW01000033">
    <property type="protein sequence ID" value="PSR32737.1"/>
    <property type="molecule type" value="Genomic_DNA"/>
</dbReference>
<protein>
    <submittedName>
        <fullName evidence="5">Carbon monoxide dehydrogenase</fullName>
    </submittedName>
</protein>
<dbReference type="GO" id="GO:0016491">
    <property type="term" value="F:oxidoreductase activity"/>
    <property type="evidence" value="ECO:0007669"/>
    <property type="project" value="UniProtKB-KW"/>
</dbReference>
<dbReference type="PANTHER" id="PTHR42659:SF2">
    <property type="entry name" value="XANTHINE DEHYDROGENASE SUBUNIT C-RELATED"/>
    <property type="match status" value="1"/>
</dbReference>
<dbReference type="Pfam" id="PF00941">
    <property type="entry name" value="FAD_binding_5"/>
    <property type="match status" value="1"/>
</dbReference>
<sequence length="292" mass="31484">MFPNAFEYYAPETLDEVYGLLEQYGDEAKILAGGQSLLPMMKLRLAAPSVLIDIGHLANLSSTTETAEGLTVGALMRHKAIETGHWQRYPLLGETAPWIADPLVRNRGTIGGALAHADPAADWGAALLALNASVEIESRIGTRRMTLEEFFIDLYTTALEPQEILTRVVIPAPKTGETFARYLKLERKVGDFAVVGVAIAVDLTSDGTIANAGIGMAAMSGVPLAAHQTTSILVGQHLTPALIKEASESACLEGDPQSDRRGSAEYKHSMARIFVERGLTQILQQWRSTQSA</sequence>
<keyword evidence="3" id="KW-0560">Oxidoreductase</keyword>
<dbReference type="SUPFAM" id="SSF55447">
    <property type="entry name" value="CO dehydrogenase flavoprotein C-terminal domain-like"/>
    <property type="match status" value="1"/>
</dbReference>
<dbReference type="GO" id="GO:0071949">
    <property type="term" value="F:FAD binding"/>
    <property type="evidence" value="ECO:0007669"/>
    <property type="project" value="InterPro"/>
</dbReference>
<evidence type="ECO:0000313" key="5">
    <source>
        <dbReference type="EMBL" id="PSR32737.1"/>
    </source>
</evidence>
<keyword evidence="1" id="KW-0285">Flavoprotein</keyword>
<evidence type="ECO:0000256" key="3">
    <source>
        <dbReference type="ARBA" id="ARBA00023002"/>
    </source>
</evidence>
<comment type="caution">
    <text evidence="5">The sequence shown here is derived from an EMBL/GenBank/DDBJ whole genome shotgun (WGS) entry which is preliminary data.</text>
</comment>
<dbReference type="InterPro" id="IPR051312">
    <property type="entry name" value="Diverse_Substr_Oxidored"/>
</dbReference>
<proteinExistence type="predicted"/>
<dbReference type="InterPro" id="IPR005107">
    <property type="entry name" value="CO_DH_flav_C"/>
</dbReference>
<dbReference type="InterPro" id="IPR016166">
    <property type="entry name" value="FAD-bd_PCMH"/>
</dbReference>
<dbReference type="AlphaFoldDB" id="A0A2T2XE50"/>
<dbReference type="InterPro" id="IPR036683">
    <property type="entry name" value="CO_DH_flav_C_dom_sf"/>
</dbReference>
<dbReference type="Gene3D" id="3.30.465.10">
    <property type="match status" value="1"/>
</dbReference>
<dbReference type="Gene3D" id="3.30.390.50">
    <property type="entry name" value="CO dehydrogenase flavoprotein, C-terminal domain"/>
    <property type="match status" value="1"/>
</dbReference>